<feature type="transmembrane region" description="Helical" evidence="10">
    <location>
        <begin position="30"/>
        <end position="48"/>
    </location>
</feature>
<feature type="transmembrane region" description="Helical" evidence="10">
    <location>
        <begin position="746"/>
        <end position="764"/>
    </location>
</feature>
<dbReference type="InterPro" id="IPR001516">
    <property type="entry name" value="Proton_antipo_N"/>
</dbReference>
<name>A0A317FIW2_9PROT</name>
<keyword evidence="4" id="KW-1003">Cell membrane</keyword>
<feature type="transmembrane region" description="Helical" evidence="10">
    <location>
        <begin position="496"/>
        <end position="520"/>
    </location>
</feature>
<evidence type="ECO:0000256" key="3">
    <source>
        <dbReference type="ARBA" id="ARBA00022449"/>
    </source>
</evidence>
<evidence type="ECO:0000256" key="1">
    <source>
        <dbReference type="ARBA" id="ARBA00004651"/>
    </source>
</evidence>
<evidence type="ECO:0000256" key="5">
    <source>
        <dbReference type="ARBA" id="ARBA00022692"/>
    </source>
</evidence>
<feature type="transmembrane region" description="Helical" evidence="10">
    <location>
        <begin position="201"/>
        <end position="221"/>
    </location>
</feature>
<keyword evidence="6 10" id="KW-1133">Transmembrane helix</keyword>
<reference evidence="16" key="1">
    <citation type="submission" date="2018-05" db="EMBL/GenBank/DDBJ databases">
        <authorList>
            <person name="Du Z."/>
            <person name="Wang X."/>
        </authorList>
    </citation>
    <scope>NUCLEOTIDE SEQUENCE [LARGE SCALE GENOMIC DNA]</scope>
    <source>
        <strain evidence="16">CQN31</strain>
    </source>
</reference>
<keyword evidence="2" id="KW-0813">Transport</keyword>
<dbReference type="Proteomes" id="UP000245765">
    <property type="component" value="Unassembled WGS sequence"/>
</dbReference>
<dbReference type="Pfam" id="PF00361">
    <property type="entry name" value="Proton_antipo_M"/>
    <property type="match status" value="1"/>
</dbReference>
<gene>
    <name evidence="15" type="ORF">DFH01_07085</name>
</gene>
<evidence type="ECO:0000256" key="6">
    <source>
        <dbReference type="ARBA" id="ARBA00022989"/>
    </source>
</evidence>
<comment type="subcellular location">
    <subcellularLocation>
        <location evidence="1">Cell membrane</location>
        <topology evidence="1">Multi-pass membrane protein</topology>
    </subcellularLocation>
    <subcellularLocation>
        <location evidence="9">Membrane</location>
        <topology evidence="9">Multi-pass membrane protein</topology>
    </subcellularLocation>
</comment>
<keyword evidence="16" id="KW-1185">Reference proteome</keyword>
<dbReference type="InterPro" id="IPR001750">
    <property type="entry name" value="ND/Mrp_TM"/>
</dbReference>
<evidence type="ECO:0000313" key="15">
    <source>
        <dbReference type="EMBL" id="PWS39001.1"/>
    </source>
</evidence>
<feature type="domain" description="MrpA C-terminal/MbhD" evidence="13">
    <location>
        <begin position="608"/>
        <end position="670"/>
    </location>
</feature>
<accession>A0A317FIW2</accession>
<evidence type="ECO:0000259" key="12">
    <source>
        <dbReference type="Pfam" id="PF00662"/>
    </source>
</evidence>
<evidence type="ECO:0000313" key="16">
    <source>
        <dbReference type="Proteomes" id="UP000245765"/>
    </source>
</evidence>
<dbReference type="PRINTS" id="PR01434">
    <property type="entry name" value="NADHDHGNASE5"/>
</dbReference>
<dbReference type="PANTHER" id="PTHR43373:SF1">
    <property type="entry name" value="NA(+)_H(+) ANTIPORTER SUBUNIT A"/>
    <property type="match status" value="1"/>
</dbReference>
<evidence type="ECO:0000259" key="11">
    <source>
        <dbReference type="Pfam" id="PF00361"/>
    </source>
</evidence>
<evidence type="ECO:0000259" key="14">
    <source>
        <dbReference type="Pfam" id="PF20501"/>
    </source>
</evidence>
<dbReference type="PANTHER" id="PTHR43373">
    <property type="entry name" value="NA(+)/H(+) ANTIPORTER SUBUNIT"/>
    <property type="match status" value="1"/>
</dbReference>
<feature type="transmembrane region" description="Helical" evidence="10">
    <location>
        <begin position="648"/>
        <end position="671"/>
    </location>
</feature>
<evidence type="ECO:0000256" key="4">
    <source>
        <dbReference type="ARBA" id="ARBA00022475"/>
    </source>
</evidence>
<feature type="transmembrane region" description="Helical" evidence="10">
    <location>
        <begin position="624"/>
        <end position="642"/>
    </location>
</feature>
<proteinExistence type="predicted"/>
<dbReference type="Pfam" id="PF00662">
    <property type="entry name" value="Proton_antipo_N"/>
    <property type="match status" value="1"/>
</dbReference>
<feature type="domain" description="NADH:quinone oxidoreductase/Mrp antiporter transmembrane" evidence="11">
    <location>
        <begin position="128"/>
        <end position="411"/>
    </location>
</feature>
<evidence type="ECO:0000256" key="7">
    <source>
        <dbReference type="ARBA" id="ARBA00023065"/>
    </source>
</evidence>
<feature type="transmembrane region" description="Helical" evidence="10">
    <location>
        <begin position="242"/>
        <end position="260"/>
    </location>
</feature>
<dbReference type="Pfam" id="PF13244">
    <property type="entry name" value="MbhD"/>
    <property type="match status" value="1"/>
</dbReference>
<feature type="domain" description="MrpA C-terminal/MbhE" evidence="14">
    <location>
        <begin position="681"/>
        <end position="761"/>
    </location>
</feature>
<feature type="transmembrane region" description="Helical" evidence="10">
    <location>
        <begin position="328"/>
        <end position="348"/>
    </location>
</feature>
<dbReference type="OrthoDB" id="9811798at2"/>
<evidence type="ECO:0000256" key="10">
    <source>
        <dbReference type="SAM" id="Phobius"/>
    </source>
</evidence>
<sequence>MSIAPSLALGLPLGLGLAGAIAATMMKRGVAQAGAAVAALAFLLYLLAAPGVTETTDLRFGFWSVPSLGVVGGLRLDGLSLVFVLLITGIGALVLLYASRYLKGDTRLPRLVTLLLIFMVAMLGAVTADDVVTLFVFWELTSLASFFLVAYDHEKPGARKAALQALLVTGGGGLALLAGLILVAMAAGTTSLSGIIAAREAVLAHPAAIPAMLLVVLGCFTKSAQFPFQFWLPNAMAAPTPVSAYLHSATMVKLGIYLLARLNPVYQHEAFWQELLTTAGLLTTAVGAIYALRESDLKRVLAWTTVTALGSLTMLIGLAPALSATAAVTFLLVHALYKAALFLVAGIVDHETGTRDAAALGGLRRAMPLTALAAVLAALSMAGLPPFVGFVAKEIIYEAKLATGGAAGLFASIGFLVNAAMVAIAGLLSWRLFFGPLRPTPATPHDPPKSMLAGPILLAGLGLLAGAAPSLVGAWLVDGAVAAMLGAPAAVPLKLWHGFTPVLALSAATIALGLLLLLAWGRLMPRLRRASAFDRFDTARLYDRALAGLVAWAEGTTRLVQHGSLRGYMQVLLLVAALGPLAVLVARGGLDLPEAAPLDFRALAFLPIALGAIAAAVARGTLAAVMATGLVGFGTALVFLTFGAPDVALTQFTVEVLLIVILATVLIRLPVRARDVRTGRQRTVDAAVAGALGLSVALVLLAVLAAPFDPRLGEWFGAESVPGGHGRNVVNVILVDFRALDTLGEIAVLAIAAFSVIALLRASGRGARVGS</sequence>
<dbReference type="EMBL" id="QGNA01000001">
    <property type="protein sequence ID" value="PWS39001.1"/>
    <property type="molecule type" value="Genomic_DNA"/>
</dbReference>
<dbReference type="AlphaFoldDB" id="A0A317FIW2"/>
<dbReference type="GO" id="GO:0006811">
    <property type="term" value="P:monoatomic ion transport"/>
    <property type="evidence" value="ECO:0007669"/>
    <property type="project" value="UniProtKB-KW"/>
</dbReference>
<dbReference type="InterPro" id="IPR046806">
    <property type="entry name" value="MrpA_C/MbhE"/>
</dbReference>
<keyword evidence="8 10" id="KW-0472">Membrane</keyword>
<comment type="caution">
    <text evidence="15">The sequence shown here is derived from an EMBL/GenBank/DDBJ whole genome shotgun (WGS) entry which is preliminary data.</text>
</comment>
<protein>
    <submittedName>
        <fullName evidence="15">Cation:proton antiporter</fullName>
    </submittedName>
</protein>
<evidence type="ECO:0000256" key="9">
    <source>
        <dbReference type="RuleBase" id="RU000320"/>
    </source>
</evidence>
<evidence type="ECO:0000259" key="13">
    <source>
        <dbReference type="Pfam" id="PF13244"/>
    </source>
</evidence>
<dbReference type="Pfam" id="PF20501">
    <property type="entry name" value="MbhE"/>
    <property type="match status" value="1"/>
</dbReference>
<dbReference type="PRINTS" id="PR01435">
    <property type="entry name" value="NPOXDRDTASE5"/>
</dbReference>
<keyword evidence="5 9" id="KW-0812">Transmembrane</keyword>
<keyword evidence="3" id="KW-0050">Antiport</keyword>
<dbReference type="InterPro" id="IPR025383">
    <property type="entry name" value="MrpA_C/MbhD"/>
</dbReference>
<feature type="transmembrane region" description="Helical" evidence="10">
    <location>
        <begin position="134"/>
        <end position="151"/>
    </location>
</feature>
<organism evidence="15 16">
    <name type="scientific">Falsiroseomonas bella</name>
    <dbReference type="NCBI Taxonomy" id="2184016"/>
    <lineage>
        <taxon>Bacteria</taxon>
        <taxon>Pseudomonadati</taxon>
        <taxon>Pseudomonadota</taxon>
        <taxon>Alphaproteobacteria</taxon>
        <taxon>Acetobacterales</taxon>
        <taxon>Roseomonadaceae</taxon>
        <taxon>Falsiroseomonas</taxon>
    </lineage>
</organism>
<feature type="transmembrane region" description="Helical" evidence="10">
    <location>
        <begin position="369"/>
        <end position="388"/>
    </location>
</feature>
<dbReference type="GO" id="GO:0015297">
    <property type="term" value="F:antiporter activity"/>
    <property type="evidence" value="ECO:0007669"/>
    <property type="project" value="UniProtKB-KW"/>
</dbReference>
<feature type="domain" description="NADH-Ubiquinone oxidoreductase (complex I) chain 5 N-terminal" evidence="12">
    <location>
        <begin position="67"/>
        <end position="110"/>
    </location>
</feature>
<dbReference type="GO" id="GO:0005886">
    <property type="term" value="C:plasma membrane"/>
    <property type="evidence" value="ECO:0007669"/>
    <property type="project" value="UniProtKB-SubCell"/>
</dbReference>
<feature type="transmembrane region" description="Helical" evidence="10">
    <location>
        <begin position="598"/>
        <end position="617"/>
    </location>
</feature>
<feature type="transmembrane region" description="Helical" evidence="10">
    <location>
        <begin position="82"/>
        <end position="99"/>
    </location>
</feature>
<evidence type="ECO:0000256" key="8">
    <source>
        <dbReference type="ARBA" id="ARBA00023136"/>
    </source>
</evidence>
<feature type="transmembrane region" description="Helical" evidence="10">
    <location>
        <begin position="408"/>
        <end position="430"/>
    </location>
</feature>
<feature type="transmembrane region" description="Helical" evidence="10">
    <location>
        <begin position="111"/>
        <end position="128"/>
    </location>
</feature>
<feature type="transmembrane region" description="Helical" evidence="10">
    <location>
        <begin position="300"/>
        <end position="322"/>
    </location>
</feature>
<keyword evidence="7" id="KW-0406">Ion transport</keyword>
<feature type="transmembrane region" description="Helical" evidence="10">
    <location>
        <begin position="163"/>
        <end position="189"/>
    </location>
</feature>
<feature type="transmembrane region" description="Helical" evidence="10">
    <location>
        <begin position="451"/>
        <end position="476"/>
    </location>
</feature>
<dbReference type="InterPro" id="IPR050616">
    <property type="entry name" value="CPA3_Na-H_Antiporter_A"/>
</dbReference>
<evidence type="ECO:0000256" key="2">
    <source>
        <dbReference type="ARBA" id="ARBA00022448"/>
    </source>
</evidence>
<dbReference type="RefSeq" id="WP_109869622.1">
    <property type="nucleotide sequence ID" value="NZ_QGNA01000001.1"/>
</dbReference>
<feature type="transmembrane region" description="Helical" evidence="10">
    <location>
        <begin position="683"/>
        <end position="706"/>
    </location>
</feature>
<feature type="transmembrane region" description="Helical" evidence="10">
    <location>
        <begin position="567"/>
        <end position="586"/>
    </location>
</feature>
<feature type="transmembrane region" description="Helical" evidence="10">
    <location>
        <begin position="272"/>
        <end position="293"/>
    </location>
</feature>